<evidence type="ECO:0000313" key="2">
    <source>
        <dbReference type="Proteomes" id="UP000594121"/>
    </source>
</evidence>
<dbReference type="InterPro" id="IPR027417">
    <property type="entry name" value="P-loop_NTPase"/>
</dbReference>
<organism evidence="1 2">
    <name type="scientific">Infirmifilum lucidum</name>
    <dbReference type="NCBI Taxonomy" id="2776706"/>
    <lineage>
        <taxon>Archaea</taxon>
        <taxon>Thermoproteota</taxon>
        <taxon>Thermoprotei</taxon>
        <taxon>Thermofilales</taxon>
        <taxon>Thermofilaceae</taxon>
        <taxon>Infirmifilum</taxon>
    </lineage>
</organism>
<proteinExistence type="predicted"/>
<reference evidence="1 2" key="1">
    <citation type="submission" date="2020-10" db="EMBL/GenBank/DDBJ databases">
        <title>Thermofilum lucidum 3507LT sp. nov. a novel member of Thermofilaceae family isolated from Chile hot spring, and proposal of description order Thermofilales.</title>
        <authorList>
            <person name="Zayulina K.S."/>
            <person name="Elcheninov A.G."/>
            <person name="Toshchakov S.V."/>
            <person name="Kublanov I.V."/>
        </authorList>
    </citation>
    <scope>NUCLEOTIDE SEQUENCE [LARGE SCALE GENOMIC DNA]</scope>
    <source>
        <strain evidence="1 2">3507LT</strain>
    </source>
</reference>
<dbReference type="EMBL" id="CP062310">
    <property type="protein sequence ID" value="QOJ79608.1"/>
    <property type="molecule type" value="Genomic_DNA"/>
</dbReference>
<gene>
    <name evidence="1" type="ORF">IG193_03890</name>
</gene>
<dbReference type="KEGG" id="thel:IG193_03890"/>
<accession>A0A7L9FIE8</accession>
<protein>
    <submittedName>
        <fullName evidence="1">Uncharacterized protein</fullName>
    </submittedName>
</protein>
<sequence>MSLRNVLRPFGKPGVHVVYGRPQSFKTSFSTNVALSVSKSKVLYVGLAKHSVVHPEPSEKLEVMALPNLKRELHFLLSLELIPGDVDVMVYDGFSAYFLPLRFYMRESAVVKLQLLAASRLYSLSRLRSIPILVTAQEVSQGRPLAYRVLRVYAHGFTRLERTDPVLRVQLQNRDLEVRASYLVPLEELWPEKENKQAK</sequence>
<dbReference type="SUPFAM" id="SSF52540">
    <property type="entry name" value="P-loop containing nucleoside triphosphate hydrolases"/>
    <property type="match status" value="1"/>
</dbReference>
<dbReference type="GeneID" id="59149008"/>
<dbReference type="Proteomes" id="UP000594121">
    <property type="component" value="Chromosome"/>
</dbReference>
<dbReference type="RefSeq" id="WP_192819580.1">
    <property type="nucleotide sequence ID" value="NZ_CP062310.1"/>
</dbReference>
<name>A0A7L9FIE8_9CREN</name>
<keyword evidence="2" id="KW-1185">Reference proteome</keyword>
<evidence type="ECO:0000313" key="1">
    <source>
        <dbReference type="EMBL" id="QOJ79608.1"/>
    </source>
</evidence>
<dbReference type="InParanoid" id="A0A7L9FIE8"/>
<dbReference type="AlphaFoldDB" id="A0A7L9FIE8"/>
<dbReference type="Gene3D" id="3.40.50.300">
    <property type="entry name" value="P-loop containing nucleotide triphosphate hydrolases"/>
    <property type="match status" value="1"/>
</dbReference>